<evidence type="ECO:0000313" key="9">
    <source>
        <dbReference type="EMBL" id="KAE8350528.1"/>
    </source>
</evidence>
<evidence type="ECO:0000256" key="5">
    <source>
        <dbReference type="ARBA" id="ARBA00023065"/>
    </source>
</evidence>
<feature type="transmembrane region" description="Helical" evidence="8">
    <location>
        <begin position="21"/>
        <end position="39"/>
    </location>
</feature>
<dbReference type="InterPro" id="IPR015958">
    <property type="entry name" value="Trk1_fungi"/>
</dbReference>
<feature type="region of interest" description="Disordered" evidence="7">
    <location>
        <begin position="168"/>
        <end position="197"/>
    </location>
</feature>
<keyword evidence="3 8" id="KW-0812">Transmembrane</keyword>
<keyword evidence="4 8" id="KW-1133">Transmembrane helix</keyword>
<keyword evidence="10" id="KW-1185">Reference proteome</keyword>
<accession>A0A5N6YZD6</accession>
<feature type="transmembrane region" description="Helical" evidence="8">
    <location>
        <begin position="408"/>
        <end position="428"/>
    </location>
</feature>
<feature type="transmembrane region" description="Helical" evidence="8">
    <location>
        <begin position="269"/>
        <end position="297"/>
    </location>
</feature>
<keyword evidence="6 8" id="KW-0472">Membrane</keyword>
<organism evidence="9 10">
    <name type="scientific">Aspergillus coremiiformis</name>
    <dbReference type="NCBI Taxonomy" id="138285"/>
    <lineage>
        <taxon>Eukaryota</taxon>
        <taxon>Fungi</taxon>
        <taxon>Dikarya</taxon>
        <taxon>Ascomycota</taxon>
        <taxon>Pezizomycotina</taxon>
        <taxon>Eurotiomycetes</taxon>
        <taxon>Eurotiomycetidae</taxon>
        <taxon>Eurotiales</taxon>
        <taxon>Aspergillaceae</taxon>
        <taxon>Aspergillus</taxon>
        <taxon>Aspergillus subgen. Circumdati</taxon>
    </lineage>
</organism>
<dbReference type="AlphaFoldDB" id="A0A5N6YZD6"/>
<feature type="compositionally biased region" description="Basic and acidic residues" evidence="7">
    <location>
        <begin position="173"/>
        <end position="182"/>
    </location>
</feature>
<evidence type="ECO:0000256" key="4">
    <source>
        <dbReference type="ARBA" id="ARBA00022989"/>
    </source>
</evidence>
<sequence length="649" mass="72193">MKRLWITVKRNCPRMRFLTLHYAYFLIVCLVSSVIFWATSTPSESVRYVDSVFLAVSAMTGAGLNTVNLSVLNTFQQLLLFFLIILGSPIWVSIGVLLVRQRAFEKEFSNVRREQYVQQCRRSRSNTDSPRSPLPEIACQSYCQDRISEHCGVESDLKRSLHAWQQLPAGTPKGKEVSRDRVSPQFENSPGKEPPLALVSPDAHVRSAGGGGWLPPTMTLGIPPVLEHPPIPCEENDPLALQCKVGRNPAFPHLTRKERRRLGGVEYHAVSLLATVVPIYFILCQLLGGLGVGAYIAGNKTTITEMNGLNAWWTGFFFAISAFNNSGLSLVDANMVPFQSSIYMLITMGLLILAGNTCYPIFLRAILSMFLHILPNNDYGRGYRQTLRFLLDYPRRCYTHLFPSRHTWWLLCAVIVLNGIDWAAFEVLNIDNPAITTIPLGPRILDGLFQALCVRTGGFDIVSIPSLQIGTQVIYVVMMYLSAYPVVITMRSTTVYEERSLGIYPEDPPPNLDRQETRRLSFVKQQLRAQLAHDIWWLALAVIIVSVVEAGSFTRDPVTSSVFNSLFETISAYGCVGITTGVPDRLYSFSGGWHSLSKLVLCAVMLRGRHRSLPVAIDKAIMLPGDGLAPEEVVYSRVDGSVGGGCEKV</sequence>
<dbReference type="GO" id="GO:0005886">
    <property type="term" value="C:plasma membrane"/>
    <property type="evidence" value="ECO:0007669"/>
    <property type="project" value="InterPro"/>
</dbReference>
<dbReference type="GO" id="GO:0030007">
    <property type="term" value="P:intracellular potassium ion homeostasis"/>
    <property type="evidence" value="ECO:0007669"/>
    <property type="project" value="InterPro"/>
</dbReference>
<dbReference type="GO" id="GO:0140107">
    <property type="term" value="F:high-affinity potassium ion transmembrane transporter activity"/>
    <property type="evidence" value="ECO:0007669"/>
    <property type="project" value="TreeGrafter"/>
</dbReference>
<feature type="transmembrane region" description="Helical" evidence="8">
    <location>
        <begin position="309"/>
        <end position="330"/>
    </location>
</feature>
<evidence type="ECO:0000256" key="7">
    <source>
        <dbReference type="SAM" id="MobiDB-lite"/>
    </source>
</evidence>
<keyword evidence="2" id="KW-0813">Transport</keyword>
<evidence type="ECO:0000313" key="10">
    <source>
        <dbReference type="Proteomes" id="UP000327118"/>
    </source>
</evidence>
<evidence type="ECO:0000256" key="2">
    <source>
        <dbReference type="ARBA" id="ARBA00022448"/>
    </source>
</evidence>
<evidence type="ECO:0000256" key="8">
    <source>
        <dbReference type="SAM" id="Phobius"/>
    </source>
</evidence>
<feature type="transmembrane region" description="Helical" evidence="8">
    <location>
        <begin position="535"/>
        <end position="553"/>
    </location>
</feature>
<reference evidence="10" key="1">
    <citation type="submission" date="2019-04" db="EMBL/GenBank/DDBJ databases">
        <title>Friends and foes A comparative genomics studyof 23 Aspergillus species from section Flavi.</title>
        <authorList>
            <consortium name="DOE Joint Genome Institute"/>
            <person name="Kjaerbolling I."/>
            <person name="Vesth T."/>
            <person name="Frisvad J.C."/>
            <person name="Nybo J.L."/>
            <person name="Theobald S."/>
            <person name="Kildgaard S."/>
            <person name="Isbrandt T."/>
            <person name="Kuo A."/>
            <person name="Sato A."/>
            <person name="Lyhne E.K."/>
            <person name="Kogle M.E."/>
            <person name="Wiebenga A."/>
            <person name="Kun R.S."/>
            <person name="Lubbers R.J."/>
            <person name="Makela M.R."/>
            <person name="Barry K."/>
            <person name="Chovatia M."/>
            <person name="Clum A."/>
            <person name="Daum C."/>
            <person name="Haridas S."/>
            <person name="He G."/>
            <person name="LaButti K."/>
            <person name="Lipzen A."/>
            <person name="Mondo S."/>
            <person name="Riley R."/>
            <person name="Salamov A."/>
            <person name="Simmons B.A."/>
            <person name="Magnuson J.K."/>
            <person name="Henrissat B."/>
            <person name="Mortensen U.H."/>
            <person name="Larsen T.O."/>
            <person name="Devries R.P."/>
            <person name="Grigoriev I.V."/>
            <person name="Machida M."/>
            <person name="Baker S.E."/>
            <person name="Andersen M.R."/>
        </authorList>
    </citation>
    <scope>NUCLEOTIDE SEQUENCE [LARGE SCALE GENOMIC DNA]</scope>
    <source>
        <strain evidence="10">CBS 553.77</strain>
    </source>
</reference>
<dbReference type="InterPro" id="IPR003445">
    <property type="entry name" value="Cat_transpt"/>
</dbReference>
<proteinExistence type="predicted"/>
<name>A0A5N6YZD6_9EURO</name>
<feature type="transmembrane region" description="Helical" evidence="8">
    <location>
        <begin position="78"/>
        <end position="99"/>
    </location>
</feature>
<gene>
    <name evidence="9" type="ORF">BDV28DRAFT_162893</name>
</gene>
<protein>
    <submittedName>
        <fullName evidence="9">Cation transport protein-domain-containing protein</fullName>
    </submittedName>
</protein>
<dbReference type="InterPro" id="IPR051143">
    <property type="entry name" value="TrkH_K-transport"/>
</dbReference>
<evidence type="ECO:0000256" key="1">
    <source>
        <dbReference type="ARBA" id="ARBA00004141"/>
    </source>
</evidence>
<dbReference type="PANTHER" id="PTHR31064:SF37">
    <property type="entry name" value="TRANSPORTER, PUTATIVE (EUROFUNG)-RELATED"/>
    <property type="match status" value="1"/>
</dbReference>
<comment type="subcellular location">
    <subcellularLocation>
        <location evidence="1">Membrane</location>
        <topology evidence="1">Multi-pass membrane protein</topology>
    </subcellularLocation>
</comment>
<evidence type="ECO:0000256" key="3">
    <source>
        <dbReference type="ARBA" id="ARBA00022692"/>
    </source>
</evidence>
<dbReference type="Pfam" id="PF02386">
    <property type="entry name" value="TrkH"/>
    <property type="match status" value="1"/>
</dbReference>
<keyword evidence="5" id="KW-0406">Ion transport</keyword>
<dbReference type="EMBL" id="ML739219">
    <property type="protein sequence ID" value="KAE8350528.1"/>
    <property type="molecule type" value="Genomic_DNA"/>
</dbReference>
<evidence type="ECO:0000256" key="6">
    <source>
        <dbReference type="ARBA" id="ARBA00023136"/>
    </source>
</evidence>
<dbReference type="Proteomes" id="UP000327118">
    <property type="component" value="Unassembled WGS sequence"/>
</dbReference>
<dbReference type="PANTHER" id="PTHR31064">
    <property type="entry name" value="POTASSIUM TRANSPORT PROTEIN DDB_G0292412-RELATED"/>
    <property type="match status" value="1"/>
</dbReference>
<dbReference type="OrthoDB" id="9999863at2759"/>
<dbReference type="PIRSF" id="PIRSF002450">
    <property type="entry name" value="K+_transpter_TRK"/>
    <property type="match status" value="1"/>
</dbReference>
<dbReference type="GO" id="GO:1990573">
    <property type="term" value="P:potassium ion import across plasma membrane"/>
    <property type="evidence" value="ECO:0007669"/>
    <property type="project" value="TreeGrafter"/>
</dbReference>
<feature type="transmembrane region" description="Helical" evidence="8">
    <location>
        <begin position="342"/>
        <end position="362"/>
    </location>
</feature>